<comment type="caution">
    <text evidence="2">The sequence shown here is derived from an EMBL/GenBank/DDBJ whole genome shotgun (WGS) entry which is preliminary data.</text>
</comment>
<gene>
    <name evidence="2" type="ORF">GCM10023321_84640</name>
</gene>
<protein>
    <recommendedName>
        <fullName evidence="1">DUF6875 domain-containing protein</fullName>
    </recommendedName>
</protein>
<proteinExistence type="predicted"/>
<evidence type="ECO:0000313" key="3">
    <source>
        <dbReference type="Proteomes" id="UP001428817"/>
    </source>
</evidence>
<keyword evidence="3" id="KW-1185">Reference proteome</keyword>
<evidence type="ECO:0000259" key="1">
    <source>
        <dbReference type="Pfam" id="PF21780"/>
    </source>
</evidence>
<accession>A0ABP9REW3</accession>
<feature type="domain" description="DUF6875" evidence="1">
    <location>
        <begin position="12"/>
        <end position="186"/>
    </location>
</feature>
<dbReference type="InterPro" id="IPR049240">
    <property type="entry name" value="DUF6875"/>
</dbReference>
<dbReference type="Pfam" id="PF21780">
    <property type="entry name" value="DUF6875"/>
    <property type="match status" value="1"/>
</dbReference>
<organism evidence="2 3">
    <name type="scientific">Pseudonocardia eucalypti</name>
    <dbReference type="NCBI Taxonomy" id="648755"/>
    <lineage>
        <taxon>Bacteria</taxon>
        <taxon>Bacillati</taxon>
        <taxon>Actinomycetota</taxon>
        <taxon>Actinomycetes</taxon>
        <taxon>Pseudonocardiales</taxon>
        <taxon>Pseudonocardiaceae</taxon>
        <taxon>Pseudonocardia</taxon>
    </lineage>
</organism>
<evidence type="ECO:0000313" key="2">
    <source>
        <dbReference type="EMBL" id="GAA5176386.1"/>
    </source>
</evidence>
<dbReference type="Proteomes" id="UP001428817">
    <property type="component" value="Unassembled WGS sequence"/>
</dbReference>
<sequence>MPDERITDEQFRQVDAWLREYVSVGDPRVGRSGPVCPFIPRALKQREVQTRVREDIDGSSELELIEQLRAEIGEFGAAGRPKSSSGVSLESWVVVMPSMESEGWARLDKVYEQLKQFAVSSGKMIGIFHPECDDRAVRNPDFRVSIAPVAMLAIRHMAPHDILFLNDSERWFKEYDSRFRSHYERNQVRDPLLLTLYRKANQLYGSPTAHC</sequence>
<reference evidence="3" key="1">
    <citation type="journal article" date="2019" name="Int. J. Syst. Evol. Microbiol.">
        <title>The Global Catalogue of Microorganisms (GCM) 10K type strain sequencing project: providing services to taxonomists for standard genome sequencing and annotation.</title>
        <authorList>
            <consortium name="The Broad Institute Genomics Platform"/>
            <consortium name="The Broad Institute Genome Sequencing Center for Infectious Disease"/>
            <person name="Wu L."/>
            <person name="Ma J."/>
        </authorList>
    </citation>
    <scope>NUCLEOTIDE SEQUENCE [LARGE SCALE GENOMIC DNA]</scope>
    <source>
        <strain evidence="3">JCM 18303</strain>
    </source>
</reference>
<dbReference type="EMBL" id="BAABJP010000068">
    <property type="protein sequence ID" value="GAA5176386.1"/>
    <property type="molecule type" value="Genomic_DNA"/>
</dbReference>
<name>A0ABP9REW3_9PSEU</name>